<proteinExistence type="predicted"/>
<evidence type="ECO:0000313" key="3">
    <source>
        <dbReference type="Proteomes" id="UP000315295"/>
    </source>
</evidence>
<name>A0A540M651_MALBA</name>
<organism evidence="2 3">
    <name type="scientific">Malus baccata</name>
    <name type="common">Siberian crab apple</name>
    <name type="synonym">Pyrus baccata</name>
    <dbReference type="NCBI Taxonomy" id="106549"/>
    <lineage>
        <taxon>Eukaryota</taxon>
        <taxon>Viridiplantae</taxon>
        <taxon>Streptophyta</taxon>
        <taxon>Embryophyta</taxon>
        <taxon>Tracheophyta</taxon>
        <taxon>Spermatophyta</taxon>
        <taxon>Magnoliopsida</taxon>
        <taxon>eudicotyledons</taxon>
        <taxon>Gunneridae</taxon>
        <taxon>Pentapetalae</taxon>
        <taxon>rosids</taxon>
        <taxon>fabids</taxon>
        <taxon>Rosales</taxon>
        <taxon>Rosaceae</taxon>
        <taxon>Amygdaloideae</taxon>
        <taxon>Maleae</taxon>
        <taxon>Malus</taxon>
    </lineage>
</organism>
<protein>
    <submittedName>
        <fullName evidence="2">Uncharacterized protein</fullName>
    </submittedName>
</protein>
<gene>
    <name evidence="2" type="ORF">C1H46_020427</name>
</gene>
<keyword evidence="3" id="KW-1185">Reference proteome</keyword>
<feature type="region of interest" description="Disordered" evidence="1">
    <location>
        <begin position="1"/>
        <end position="60"/>
    </location>
</feature>
<evidence type="ECO:0000256" key="1">
    <source>
        <dbReference type="SAM" id="MobiDB-lite"/>
    </source>
</evidence>
<dbReference type="Proteomes" id="UP000315295">
    <property type="component" value="Unassembled WGS sequence"/>
</dbReference>
<accession>A0A540M651</accession>
<evidence type="ECO:0000313" key="2">
    <source>
        <dbReference type="EMBL" id="TQD94002.1"/>
    </source>
</evidence>
<reference evidence="2 3" key="1">
    <citation type="journal article" date="2019" name="G3 (Bethesda)">
        <title>Sequencing of a Wild Apple (Malus baccata) Genome Unravels the Differences Between Cultivated and Wild Apple Species Regarding Disease Resistance and Cold Tolerance.</title>
        <authorList>
            <person name="Chen X."/>
        </authorList>
    </citation>
    <scope>NUCLEOTIDE SEQUENCE [LARGE SCALE GENOMIC DNA]</scope>
    <source>
        <strain evidence="3">cv. Shandingzi</strain>
        <tissue evidence="2">Leaves</tissue>
    </source>
</reference>
<dbReference type="EMBL" id="VIEB01000352">
    <property type="protein sequence ID" value="TQD94002.1"/>
    <property type="molecule type" value="Genomic_DNA"/>
</dbReference>
<dbReference type="AlphaFoldDB" id="A0A540M651"/>
<sequence>MAEIVASGSCLSPQGTNITDQMGRGTVGIDDDRSQLSSLSIMEDDDRSRCRRKGLVGRRK</sequence>
<comment type="caution">
    <text evidence="2">The sequence shown here is derived from an EMBL/GenBank/DDBJ whole genome shotgun (WGS) entry which is preliminary data.</text>
</comment>
<feature type="compositionally biased region" description="Basic residues" evidence="1">
    <location>
        <begin position="49"/>
        <end position="60"/>
    </location>
</feature>
<feature type="compositionally biased region" description="Polar residues" evidence="1">
    <location>
        <begin position="9"/>
        <end position="20"/>
    </location>
</feature>